<dbReference type="EC" id="1.3.3.3" evidence="4"/>
<dbReference type="InParanoid" id="A0A168QH00"/>
<dbReference type="PRINTS" id="PR00073">
    <property type="entry name" value="COPRGNOXDASE"/>
</dbReference>
<keyword evidence="6" id="KW-0350">Heme biosynthesis</keyword>
<dbReference type="EMBL" id="LT554414">
    <property type="protein sequence ID" value="SAM04680.1"/>
    <property type="molecule type" value="Genomic_DNA"/>
</dbReference>
<evidence type="ECO:0000256" key="5">
    <source>
        <dbReference type="ARBA" id="ARBA00023002"/>
    </source>
</evidence>
<organism evidence="8">
    <name type="scientific">Absidia glauca</name>
    <name type="common">Pin mould</name>
    <dbReference type="NCBI Taxonomy" id="4829"/>
    <lineage>
        <taxon>Eukaryota</taxon>
        <taxon>Fungi</taxon>
        <taxon>Fungi incertae sedis</taxon>
        <taxon>Mucoromycota</taxon>
        <taxon>Mucoromycotina</taxon>
        <taxon>Mucoromycetes</taxon>
        <taxon>Mucorales</taxon>
        <taxon>Cunninghamellaceae</taxon>
        <taxon>Absidia</taxon>
    </lineage>
</organism>
<reference evidence="8" key="1">
    <citation type="submission" date="2016-04" db="EMBL/GenBank/DDBJ databases">
        <authorList>
            <person name="Evans L.H."/>
            <person name="Alamgir A."/>
            <person name="Owens N."/>
            <person name="Weber N.D."/>
            <person name="Virtaneva K."/>
            <person name="Barbian K."/>
            <person name="Babar A."/>
            <person name="Rosenke K."/>
        </authorList>
    </citation>
    <scope>NUCLEOTIDE SEQUENCE [LARGE SCALE GENOMIC DNA]</scope>
    <source>
        <strain evidence="8">CBS 101.48</strain>
    </source>
</reference>
<dbReference type="NCBIfam" id="NF003727">
    <property type="entry name" value="PRK05330.1"/>
    <property type="match status" value="1"/>
</dbReference>
<dbReference type="AlphaFoldDB" id="A0A168QH00"/>
<evidence type="ECO:0000256" key="7">
    <source>
        <dbReference type="ARBA" id="ARBA00023244"/>
    </source>
</evidence>
<keyword evidence="9" id="KW-1185">Reference proteome</keyword>
<gene>
    <name evidence="8" type="primary">ABSGL_10546.1 scaffold 12026</name>
</gene>
<dbReference type="GO" id="GO:0005737">
    <property type="term" value="C:cytoplasm"/>
    <property type="evidence" value="ECO:0007669"/>
    <property type="project" value="TreeGrafter"/>
</dbReference>
<name>A0A168QH00_ABSGL</name>
<dbReference type="PANTHER" id="PTHR10755:SF0">
    <property type="entry name" value="OXYGEN-DEPENDENT COPROPORPHYRINOGEN-III OXIDASE, MITOCHONDRIAL"/>
    <property type="match status" value="1"/>
</dbReference>
<keyword evidence="7" id="KW-0627">Porphyrin biosynthesis</keyword>
<evidence type="ECO:0000313" key="9">
    <source>
        <dbReference type="Proteomes" id="UP000078561"/>
    </source>
</evidence>
<evidence type="ECO:0000256" key="2">
    <source>
        <dbReference type="ARBA" id="ARBA00010644"/>
    </source>
</evidence>
<comment type="pathway">
    <text evidence="1">Porphyrin-containing compound metabolism; protoporphyrin-IX biosynthesis; protoporphyrinogen-IX from coproporphyrinogen-III (O2 route): step 1/1.</text>
</comment>
<proteinExistence type="inferred from homology"/>
<dbReference type="SUPFAM" id="SSF102886">
    <property type="entry name" value="Coproporphyrinogen III oxidase"/>
    <property type="match status" value="1"/>
</dbReference>
<dbReference type="Pfam" id="PF01218">
    <property type="entry name" value="Coprogen_oxidas"/>
    <property type="match status" value="1"/>
</dbReference>
<dbReference type="GO" id="GO:0006782">
    <property type="term" value="P:protoporphyrinogen IX biosynthetic process"/>
    <property type="evidence" value="ECO:0007669"/>
    <property type="project" value="UniProtKB-UniPathway"/>
</dbReference>
<evidence type="ECO:0000256" key="4">
    <source>
        <dbReference type="ARBA" id="ARBA00012869"/>
    </source>
</evidence>
<comment type="subunit">
    <text evidence="3">Homodimer.</text>
</comment>
<evidence type="ECO:0000313" key="8">
    <source>
        <dbReference type="EMBL" id="SAM04680.1"/>
    </source>
</evidence>
<dbReference type="OrthoDB" id="15318at2759"/>
<dbReference type="FunCoup" id="A0A168QH00">
    <property type="interactions" value="428"/>
</dbReference>
<keyword evidence="5" id="KW-0560">Oxidoreductase</keyword>
<dbReference type="Proteomes" id="UP000078561">
    <property type="component" value="Unassembled WGS sequence"/>
</dbReference>
<protein>
    <recommendedName>
        <fullName evidence="4">coproporphyrinogen oxidase</fullName>
        <ecNumber evidence="4">1.3.3.3</ecNumber>
    </recommendedName>
</protein>
<evidence type="ECO:0000256" key="6">
    <source>
        <dbReference type="ARBA" id="ARBA00023133"/>
    </source>
</evidence>
<comment type="similarity">
    <text evidence="2">Belongs to the aerobic coproporphyrinogen-III oxidase family.</text>
</comment>
<dbReference type="OMA" id="NTPYTEQ"/>
<dbReference type="Gene3D" id="3.40.1500.10">
    <property type="entry name" value="Coproporphyrinogen III oxidase, aerobic"/>
    <property type="match status" value="1"/>
</dbReference>
<evidence type="ECO:0000256" key="1">
    <source>
        <dbReference type="ARBA" id="ARBA00005168"/>
    </source>
</evidence>
<dbReference type="GO" id="GO:0004109">
    <property type="term" value="F:coproporphyrinogen oxidase activity"/>
    <property type="evidence" value="ECO:0007669"/>
    <property type="project" value="UniProtKB-EC"/>
</dbReference>
<dbReference type="STRING" id="4829.A0A168QH00"/>
<dbReference type="PIRSF" id="PIRSF000166">
    <property type="entry name" value="Coproporphyri_ox"/>
    <property type="match status" value="1"/>
</dbReference>
<dbReference type="PANTHER" id="PTHR10755">
    <property type="entry name" value="COPROPORPHYRINOGEN III OXIDASE, MITOCHONDRIAL"/>
    <property type="match status" value="1"/>
</dbReference>
<dbReference type="FunFam" id="3.40.1500.10:FF:000002">
    <property type="entry name" value="oxygen-dependent coproporphyrinogen-III oxidase, mitochondrial"/>
    <property type="match status" value="1"/>
</dbReference>
<sequence>MASKLAVFEQDKLLRSKGPIQDDAPMRLRMEAYVKDLQNRIVAGIEAVDGKTFERTTWERPDHGGEGITCVIQDGNIMEKAGVAVSVVYSQLSKEAAYQMRHDRGKALPERDDLPFFVTGISQVMHAKNPNAPTVHLNYRYFEVFDPDTGAPLIWWFGGGADLTPSFLFEEDCVHFHSLYKKACDTVDPDFYSQFKVNCDKYFYNGHRGETRGIGGVFFDDLDSKPAEELFTLVRSLGDQFLPSYVPILEKRHAMPYTEEMVEWQQIRRGRYVEFNLIWDRGTRFGLQTPCARVESIMMTLPLTARWEYMYQVKPNSRQEELESVLKNPKDWIPLH</sequence>
<dbReference type="InterPro" id="IPR036406">
    <property type="entry name" value="Coprogen_oxidase_aer_sf"/>
</dbReference>
<dbReference type="InterPro" id="IPR001260">
    <property type="entry name" value="Coprogen_oxidase_aer"/>
</dbReference>
<accession>A0A168QH00</accession>
<dbReference type="UniPathway" id="UPA00251">
    <property type="reaction ID" value="UER00322"/>
</dbReference>
<evidence type="ECO:0000256" key="3">
    <source>
        <dbReference type="ARBA" id="ARBA00011738"/>
    </source>
</evidence>